<feature type="signal peptide" evidence="5">
    <location>
        <begin position="1"/>
        <end position="26"/>
    </location>
</feature>
<proteinExistence type="predicted"/>
<evidence type="ECO:0000313" key="7">
    <source>
        <dbReference type="EMBL" id="MBE2997281.1"/>
    </source>
</evidence>
<gene>
    <name evidence="7" type="ORF">IDM40_00990</name>
</gene>
<dbReference type="Proteomes" id="UP000806528">
    <property type="component" value="Unassembled WGS sequence"/>
</dbReference>
<dbReference type="RefSeq" id="WP_193119937.1">
    <property type="nucleotide sequence ID" value="NZ_JADBGI010000001.1"/>
</dbReference>
<dbReference type="InterPro" id="IPR051010">
    <property type="entry name" value="BCAA_transport"/>
</dbReference>
<dbReference type="PANTHER" id="PTHR30483:SF6">
    <property type="entry name" value="PERIPLASMIC BINDING PROTEIN OF ABC TRANSPORTER FOR NATURAL AMINO ACIDS"/>
    <property type="match status" value="1"/>
</dbReference>
<evidence type="ECO:0000256" key="1">
    <source>
        <dbReference type="ARBA" id="ARBA00004370"/>
    </source>
</evidence>
<dbReference type="EMBL" id="JADBGI010000001">
    <property type="protein sequence ID" value="MBE2997281.1"/>
    <property type="molecule type" value="Genomic_DNA"/>
</dbReference>
<dbReference type="CDD" id="cd06346">
    <property type="entry name" value="PBP1_ABC_ligand_binding-like"/>
    <property type="match status" value="1"/>
</dbReference>
<dbReference type="Pfam" id="PF01094">
    <property type="entry name" value="ANF_receptor"/>
    <property type="match status" value="1"/>
</dbReference>
<evidence type="ECO:0000256" key="2">
    <source>
        <dbReference type="ARBA" id="ARBA00022692"/>
    </source>
</evidence>
<evidence type="ECO:0000256" key="4">
    <source>
        <dbReference type="ARBA" id="ARBA00023136"/>
    </source>
</evidence>
<keyword evidence="4" id="KW-0472">Membrane</keyword>
<evidence type="ECO:0000256" key="5">
    <source>
        <dbReference type="SAM" id="SignalP"/>
    </source>
</evidence>
<keyword evidence="8" id="KW-1185">Reference proteome</keyword>
<evidence type="ECO:0000313" key="8">
    <source>
        <dbReference type="Proteomes" id="UP000806528"/>
    </source>
</evidence>
<dbReference type="PANTHER" id="PTHR30483">
    <property type="entry name" value="LEUCINE-SPECIFIC-BINDING PROTEIN"/>
    <property type="match status" value="1"/>
</dbReference>
<dbReference type="InterPro" id="IPR001828">
    <property type="entry name" value="ANF_lig-bd_rcpt"/>
</dbReference>
<dbReference type="InterPro" id="IPR028082">
    <property type="entry name" value="Peripla_BP_I"/>
</dbReference>
<keyword evidence="3" id="KW-1133">Transmembrane helix</keyword>
<feature type="chain" id="PRO_5047446071" evidence="5">
    <location>
        <begin position="27"/>
        <end position="416"/>
    </location>
</feature>
<feature type="domain" description="Receptor ligand binding region" evidence="6">
    <location>
        <begin position="61"/>
        <end position="398"/>
    </location>
</feature>
<dbReference type="PROSITE" id="PS51257">
    <property type="entry name" value="PROKAR_LIPOPROTEIN"/>
    <property type="match status" value="1"/>
</dbReference>
<sequence length="416" mass="43119">MTTARARALTLPAVLTALTLTLTACGNGDGTDQPTTDENALNLGILYPQTGNLAYLGPPQLAATEYAISEINDAGGVLGTDVPDPMTADEAGEEGRANDSAGTLVADGADAVIGAAASGMTQAVHQTITGAGIAQCSGSSTAPDLSDIDDGGHFHRTAPSDLMAGPVLAQEILDDGHQNVAVVARADDYGSGYLQAVQNELRSNGAQVPIAETYDPDTTNFGAVIEAVNERNVDAVALISFEEGTQILASLLESGLDGDQVYVTDGLNDPDLGATVSENADLVTGVTGVAPSADNPEFNEGISGFDDDLQIFQFAPQVYDCVNLIALAAESADSTDPADYTPHIVEVSRPDGTECTGFEECRDLLDGGEDIDYQGASGDIDLDDNGDPSAATFEIFEFGADGYDIREYVDYTDDRN</sequence>
<evidence type="ECO:0000256" key="3">
    <source>
        <dbReference type="ARBA" id="ARBA00022989"/>
    </source>
</evidence>
<reference evidence="7 8" key="1">
    <citation type="submission" date="2020-09" db="EMBL/GenBank/DDBJ databases">
        <title>Diversity and distribution of actinomycetes associated with coral in the coast of Hainan.</title>
        <authorList>
            <person name="Li F."/>
        </authorList>
    </citation>
    <scope>NUCLEOTIDE SEQUENCE [LARGE SCALE GENOMIC DNA]</scope>
    <source>
        <strain evidence="7 8">HNM0947</strain>
    </source>
</reference>
<evidence type="ECO:0000259" key="6">
    <source>
        <dbReference type="Pfam" id="PF01094"/>
    </source>
</evidence>
<accession>A0ABR9P0B4</accession>
<keyword evidence="2" id="KW-0812">Transmembrane</keyword>
<dbReference type="SUPFAM" id="SSF53822">
    <property type="entry name" value="Periplasmic binding protein-like I"/>
    <property type="match status" value="1"/>
</dbReference>
<dbReference type="Gene3D" id="3.40.50.2300">
    <property type="match status" value="2"/>
</dbReference>
<comment type="subcellular location">
    <subcellularLocation>
        <location evidence="1">Membrane</location>
    </subcellularLocation>
</comment>
<organism evidence="7 8">
    <name type="scientific">Nocardiopsis coralli</name>
    <dbReference type="NCBI Taxonomy" id="2772213"/>
    <lineage>
        <taxon>Bacteria</taxon>
        <taxon>Bacillati</taxon>
        <taxon>Actinomycetota</taxon>
        <taxon>Actinomycetes</taxon>
        <taxon>Streptosporangiales</taxon>
        <taxon>Nocardiopsidaceae</taxon>
        <taxon>Nocardiopsis</taxon>
    </lineage>
</organism>
<keyword evidence="5" id="KW-0732">Signal</keyword>
<protein>
    <submittedName>
        <fullName evidence="7">ABC transporter substrate-binding protein</fullName>
    </submittedName>
</protein>
<comment type="caution">
    <text evidence="7">The sequence shown here is derived from an EMBL/GenBank/DDBJ whole genome shotgun (WGS) entry which is preliminary data.</text>
</comment>
<name>A0ABR9P0B4_9ACTN</name>